<accession>A0AAD6U281</accession>
<gene>
    <name evidence="1" type="ORF">B0H15DRAFT_844450</name>
</gene>
<dbReference type="Proteomes" id="UP001222325">
    <property type="component" value="Unassembled WGS sequence"/>
</dbReference>
<dbReference type="AlphaFoldDB" id="A0AAD6U281"/>
<protein>
    <submittedName>
        <fullName evidence="1">Uncharacterized protein</fullName>
    </submittedName>
</protein>
<proteinExistence type="predicted"/>
<evidence type="ECO:0000313" key="1">
    <source>
        <dbReference type="EMBL" id="KAJ7086393.1"/>
    </source>
</evidence>
<keyword evidence="2" id="KW-1185">Reference proteome</keyword>
<dbReference type="Gene3D" id="3.30.420.10">
    <property type="entry name" value="Ribonuclease H-like superfamily/Ribonuclease H"/>
    <property type="match status" value="1"/>
</dbReference>
<name>A0AAD6U281_9AGAR</name>
<dbReference type="GO" id="GO:0003676">
    <property type="term" value="F:nucleic acid binding"/>
    <property type="evidence" value="ECO:0007669"/>
    <property type="project" value="InterPro"/>
</dbReference>
<dbReference type="InterPro" id="IPR036397">
    <property type="entry name" value="RNaseH_sf"/>
</dbReference>
<organism evidence="1 2">
    <name type="scientific">Mycena belliarum</name>
    <dbReference type="NCBI Taxonomy" id="1033014"/>
    <lineage>
        <taxon>Eukaryota</taxon>
        <taxon>Fungi</taxon>
        <taxon>Dikarya</taxon>
        <taxon>Basidiomycota</taxon>
        <taxon>Agaricomycotina</taxon>
        <taxon>Agaricomycetes</taxon>
        <taxon>Agaricomycetidae</taxon>
        <taxon>Agaricales</taxon>
        <taxon>Marasmiineae</taxon>
        <taxon>Mycenaceae</taxon>
        <taxon>Mycena</taxon>
    </lineage>
</organism>
<evidence type="ECO:0000313" key="2">
    <source>
        <dbReference type="Proteomes" id="UP001222325"/>
    </source>
</evidence>
<dbReference type="EMBL" id="JARJCN010000031">
    <property type="protein sequence ID" value="KAJ7086393.1"/>
    <property type="molecule type" value="Genomic_DNA"/>
</dbReference>
<comment type="caution">
    <text evidence="1">The sequence shown here is derived from an EMBL/GenBank/DDBJ whole genome shotgun (WGS) entry which is preliminary data.</text>
</comment>
<reference evidence="1" key="1">
    <citation type="submission" date="2023-03" db="EMBL/GenBank/DDBJ databases">
        <title>Massive genome expansion in bonnet fungi (Mycena s.s.) driven by repeated elements and novel gene families across ecological guilds.</title>
        <authorList>
            <consortium name="Lawrence Berkeley National Laboratory"/>
            <person name="Harder C.B."/>
            <person name="Miyauchi S."/>
            <person name="Viragh M."/>
            <person name="Kuo A."/>
            <person name="Thoen E."/>
            <person name="Andreopoulos B."/>
            <person name="Lu D."/>
            <person name="Skrede I."/>
            <person name="Drula E."/>
            <person name="Henrissat B."/>
            <person name="Morin E."/>
            <person name="Kohler A."/>
            <person name="Barry K."/>
            <person name="LaButti K."/>
            <person name="Morin E."/>
            <person name="Salamov A."/>
            <person name="Lipzen A."/>
            <person name="Mereny Z."/>
            <person name="Hegedus B."/>
            <person name="Baldrian P."/>
            <person name="Stursova M."/>
            <person name="Weitz H."/>
            <person name="Taylor A."/>
            <person name="Grigoriev I.V."/>
            <person name="Nagy L.G."/>
            <person name="Martin F."/>
            <person name="Kauserud H."/>
        </authorList>
    </citation>
    <scope>NUCLEOTIDE SEQUENCE</scope>
    <source>
        <strain evidence="1">CBHHK173m</strain>
    </source>
</reference>
<sequence length="68" mass="7882">MFLLPQYADLACERGRYYLNEFMADDRTTSSGRGNLDREAERARVFDDARTAWGGGIHPDIRDSMFYI</sequence>